<evidence type="ECO:0000313" key="1">
    <source>
        <dbReference type="EMBL" id="MET3590330.1"/>
    </source>
</evidence>
<protein>
    <recommendedName>
        <fullName evidence="3">Phage protein</fullName>
    </recommendedName>
</protein>
<keyword evidence="2" id="KW-1185">Reference proteome</keyword>
<reference evidence="1 2" key="1">
    <citation type="submission" date="2024-06" db="EMBL/GenBank/DDBJ databases">
        <title>Genomic Encyclopedia of Type Strains, Phase IV (KMG-IV): sequencing the most valuable type-strain genomes for metagenomic binning, comparative biology and taxonomic classification.</title>
        <authorList>
            <person name="Goeker M."/>
        </authorList>
    </citation>
    <scope>NUCLEOTIDE SEQUENCE [LARGE SCALE GENOMIC DNA]</scope>
    <source>
        <strain evidence="1 2">DSM 23649</strain>
    </source>
</reference>
<organism evidence="1 2">
    <name type="scientific">Bartonella silvatica</name>
    <dbReference type="NCBI Taxonomy" id="357760"/>
    <lineage>
        <taxon>Bacteria</taxon>
        <taxon>Pseudomonadati</taxon>
        <taxon>Pseudomonadota</taxon>
        <taxon>Alphaproteobacteria</taxon>
        <taxon>Hyphomicrobiales</taxon>
        <taxon>Bartonellaceae</taxon>
        <taxon>Bartonella</taxon>
    </lineage>
</organism>
<name>A0ABV2HIH4_9HYPH</name>
<dbReference type="EMBL" id="JBEPLI010000021">
    <property type="protein sequence ID" value="MET3590330.1"/>
    <property type="molecule type" value="Genomic_DNA"/>
</dbReference>
<evidence type="ECO:0000313" key="2">
    <source>
        <dbReference type="Proteomes" id="UP001549086"/>
    </source>
</evidence>
<gene>
    <name evidence="1" type="ORF">ABID23_001436</name>
</gene>
<proteinExistence type="predicted"/>
<comment type="caution">
    <text evidence="1">The sequence shown here is derived from an EMBL/GenBank/DDBJ whole genome shotgun (WGS) entry which is preliminary data.</text>
</comment>
<accession>A0ABV2HIH4</accession>
<sequence length="54" mass="5715">MKTVSRIEIVPVKAEGSVVEASVNVKDKAVEISAEDAVAETAEKVDAVCRVKKS</sequence>
<evidence type="ECO:0008006" key="3">
    <source>
        <dbReference type="Google" id="ProtNLM"/>
    </source>
</evidence>
<dbReference type="Proteomes" id="UP001549086">
    <property type="component" value="Unassembled WGS sequence"/>
</dbReference>